<feature type="region of interest" description="Disordered" evidence="1">
    <location>
        <begin position="145"/>
        <end position="170"/>
    </location>
</feature>
<feature type="compositionally biased region" description="Low complexity" evidence="1">
    <location>
        <begin position="215"/>
        <end position="226"/>
    </location>
</feature>
<dbReference type="Proteomes" id="UP000226431">
    <property type="component" value="Unassembled WGS sequence"/>
</dbReference>
<sequence length="260" mass="27524">MHGGVVWSSLRWDEHSDGTSQPPVLTATCGPCIRMDVKVTSIPTIWIIPGRRGADLSGVASLVSVRGVMEAPPSERSNRRSRQDALHCTPWVAGAGGARALHAPCLAAHLRAPISHPSPAPPSQQVDSAGRQCWQGSLAKKPSVPRIPFVSTANGTSPLARLPPDSSVSRVSACRASRRRRRCRILPNLRSRLHSPFFPSNPPPALRPPHPPPLLSSSFSPLSSSPLIPPPPLRSPSALPTTALPSACEAVVNFDKAAGS</sequence>
<accession>A0A2C5YWH7</accession>
<feature type="compositionally biased region" description="Pro residues" evidence="1">
    <location>
        <begin position="199"/>
        <end position="214"/>
    </location>
</feature>
<proteinExistence type="predicted"/>
<protein>
    <submittedName>
        <fullName evidence="2">Uncharacterized protein</fullName>
    </submittedName>
</protein>
<keyword evidence="3" id="KW-1185">Reference proteome</keyword>
<evidence type="ECO:0000313" key="2">
    <source>
        <dbReference type="EMBL" id="PHH71702.1"/>
    </source>
</evidence>
<reference evidence="2 3" key="1">
    <citation type="submission" date="2017-06" db="EMBL/GenBank/DDBJ databases">
        <title>Ant-infecting Ophiocordyceps genomes reveal a high diversity of potential behavioral manipulation genes and a possible major role for enterotoxins.</title>
        <authorList>
            <person name="De Bekker C."/>
            <person name="Evans H.C."/>
            <person name="Brachmann A."/>
            <person name="Hughes D.P."/>
        </authorList>
    </citation>
    <scope>NUCLEOTIDE SEQUENCE [LARGE SCALE GENOMIC DNA]</scope>
    <source>
        <strain evidence="2 3">Map16</strain>
    </source>
</reference>
<dbReference type="EMBL" id="NJES01000485">
    <property type="protein sequence ID" value="PHH71702.1"/>
    <property type="molecule type" value="Genomic_DNA"/>
</dbReference>
<dbReference type="AlphaFoldDB" id="A0A2C5YWH7"/>
<organism evidence="2 3">
    <name type="scientific">Ophiocordyceps camponoti-rufipedis</name>
    <dbReference type="NCBI Taxonomy" id="2004952"/>
    <lineage>
        <taxon>Eukaryota</taxon>
        <taxon>Fungi</taxon>
        <taxon>Dikarya</taxon>
        <taxon>Ascomycota</taxon>
        <taxon>Pezizomycotina</taxon>
        <taxon>Sordariomycetes</taxon>
        <taxon>Hypocreomycetidae</taxon>
        <taxon>Hypocreales</taxon>
        <taxon>Ophiocordycipitaceae</taxon>
        <taxon>Ophiocordyceps</taxon>
    </lineage>
</organism>
<evidence type="ECO:0000256" key="1">
    <source>
        <dbReference type="SAM" id="MobiDB-lite"/>
    </source>
</evidence>
<name>A0A2C5YWH7_9HYPO</name>
<gene>
    <name evidence="2" type="ORF">CDD80_5057</name>
</gene>
<evidence type="ECO:0000313" key="3">
    <source>
        <dbReference type="Proteomes" id="UP000226431"/>
    </source>
</evidence>
<comment type="caution">
    <text evidence="2">The sequence shown here is derived from an EMBL/GenBank/DDBJ whole genome shotgun (WGS) entry which is preliminary data.</text>
</comment>
<feature type="region of interest" description="Disordered" evidence="1">
    <location>
        <begin position="194"/>
        <end position="240"/>
    </location>
</feature>